<gene>
    <name evidence="5" type="ORF">JQ619_04720</name>
</gene>
<dbReference type="InterPro" id="IPR009057">
    <property type="entry name" value="Homeodomain-like_sf"/>
</dbReference>
<dbReference type="InterPro" id="IPR001647">
    <property type="entry name" value="HTH_TetR"/>
</dbReference>
<evidence type="ECO:0000256" key="3">
    <source>
        <dbReference type="SAM" id="MobiDB-lite"/>
    </source>
</evidence>
<comment type="caution">
    <text evidence="5">The sequence shown here is derived from an EMBL/GenBank/DDBJ whole genome shotgun (WGS) entry which is preliminary data.</text>
</comment>
<dbReference type="SUPFAM" id="SSF46689">
    <property type="entry name" value="Homeodomain-like"/>
    <property type="match status" value="1"/>
</dbReference>
<dbReference type="InterPro" id="IPR050109">
    <property type="entry name" value="HTH-type_TetR-like_transc_reg"/>
</dbReference>
<sequence length="239" mass="25744">MPRHTAQIELPGVTPSRQQRSRETTQALLAAGAELLCSRTLAELSISELCVQIGATVGAFYSRFDSKEAYFNALLALTLRDGREQLLKLPPAPPGPGGADDQCLQLVRGIVVWMRRHKGVLRAALMRSESGANNWTGFKELAQALSERAAMVLLPLLHGARAPGRRTATARERRTVAFGIQVVLGTLVNAILNDPGPLSIDDDEIAERLGACLLLLLGAPSTAAPRRRSRKPRGTASAR</sequence>
<keyword evidence="1 2" id="KW-0238">DNA-binding</keyword>
<keyword evidence="6" id="KW-1185">Reference proteome</keyword>
<evidence type="ECO:0000259" key="4">
    <source>
        <dbReference type="PROSITE" id="PS50977"/>
    </source>
</evidence>
<accession>A0ABS5G2Z7</accession>
<dbReference type="PROSITE" id="PS50977">
    <property type="entry name" value="HTH_TETR_2"/>
    <property type="match status" value="1"/>
</dbReference>
<evidence type="ECO:0000256" key="2">
    <source>
        <dbReference type="PROSITE-ProRule" id="PRU00335"/>
    </source>
</evidence>
<organism evidence="5 6">
    <name type="scientific">Bradyrhizobium denitrificans</name>
    <dbReference type="NCBI Taxonomy" id="2734912"/>
    <lineage>
        <taxon>Bacteria</taxon>
        <taxon>Pseudomonadati</taxon>
        <taxon>Pseudomonadota</taxon>
        <taxon>Alphaproteobacteria</taxon>
        <taxon>Hyphomicrobiales</taxon>
        <taxon>Nitrobacteraceae</taxon>
        <taxon>Bradyrhizobium</taxon>
    </lineage>
</organism>
<feature type="DNA-binding region" description="H-T-H motif" evidence="2">
    <location>
        <begin position="45"/>
        <end position="64"/>
    </location>
</feature>
<evidence type="ECO:0000313" key="6">
    <source>
        <dbReference type="Proteomes" id="UP001314635"/>
    </source>
</evidence>
<evidence type="ECO:0000256" key="1">
    <source>
        <dbReference type="ARBA" id="ARBA00023125"/>
    </source>
</evidence>
<dbReference type="Proteomes" id="UP001314635">
    <property type="component" value="Unassembled WGS sequence"/>
</dbReference>
<dbReference type="RefSeq" id="WP_172236179.1">
    <property type="nucleotide sequence ID" value="NZ_JABFDP010000007.1"/>
</dbReference>
<proteinExistence type="predicted"/>
<dbReference type="Pfam" id="PF00440">
    <property type="entry name" value="TetR_N"/>
    <property type="match status" value="1"/>
</dbReference>
<dbReference type="EMBL" id="JAFCLK010000004">
    <property type="protein sequence ID" value="MBR1135061.1"/>
    <property type="molecule type" value="Genomic_DNA"/>
</dbReference>
<name>A0ABS5G2Z7_9BRAD</name>
<dbReference type="PANTHER" id="PTHR30055:SF146">
    <property type="entry name" value="HTH-TYPE TRANSCRIPTIONAL DUAL REGULATOR CECR"/>
    <property type="match status" value="1"/>
</dbReference>
<reference evidence="6" key="1">
    <citation type="journal article" date="2021" name="ISME J.">
        <title>Evolutionary origin and ecological implication of a unique nif island in free-living Bradyrhizobium lineages.</title>
        <authorList>
            <person name="Tao J."/>
        </authorList>
    </citation>
    <scope>NUCLEOTIDE SEQUENCE [LARGE SCALE GENOMIC DNA]</scope>
    <source>
        <strain evidence="6">SZCCT0094</strain>
    </source>
</reference>
<dbReference type="Gene3D" id="1.10.357.10">
    <property type="entry name" value="Tetracycline Repressor, domain 2"/>
    <property type="match status" value="1"/>
</dbReference>
<feature type="domain" description="HTH tetR-type" evidence="4">
    <location>
        <begin position="22"/>
        <end position="82"/>
    </location>
</feature>
<dbReference type="PANTHER" id="PTHR30055">
    <property type="entry name" value="HTH-TYPE TRANSCRIPTIONAL REGULATOR RUTR"/>
    <property type="match status" value="1"/>
</dbReference>
<evidence type="ECO:0000313" key="5">
    <source>
        <dbReference type="EMBL" id="MBR1135061.1"/>
    </source>
</evidence>
<feature type="region of interest" description="Disordered" evidence="3">
    <location>
        <begin position="1"/>
        <end position="22"/>
    </location>
</feature>
<protein>
    <submittedName>
        <fullName evidence="5">TetR family transcriptional regulator</fullName>
    </submittedName>
</protein>